<feature type="signal peptide" evidence="1">
    <location>
        <begin position="1"/>
        <end position="28"/>
    </location>
</feature>
<accession>A0A6G7XJR7</accession>
<keyword evidence="1" id="KW-0732">Signal</keyword>
<feature type="chain" id="PRO_5039210753" evidence="1">
    <location>
        <begin position="29"/>
        <end position="420"/>
    </location>
</feature>
<dbReference type="PROSITE" id="PS51257">
    <property type="entry name" value="PROKAR_LIPOPROTEIN"/>
    <property type="match status" value="1"/>
</dbReference>
<dbReference type="SUPFAM" id="SSF56601">
    <property type="entry name" value="beta-lactamase/transpeptidase-like"/>
    <property type="match status" value="1"/>
</dbReference>
<feature type="domain" description="Beta-lactamase-related" evidence="2">
    <location>
        <begin position="51"/>
        <end position="376"/>
    </location>
</feature>
<dbReference type="Gene3D" id="3.40.710.10">
    <property type="entry name" value="DD-peptidase/beta-lactamase superfamily"/>
    <property type="match status" value="1"/>
</dbReference>
<dbReference type="Pfam" id="PF00144">
    <property type="entry name" value="Beta-lactamase"/>
    <property type="match status" value="1"/>
</dbReference>
<proteinExistence type="predicted"/>
<keyword evidence="3" id="KW-0378">Hydrolase</keyword>
<dbReference type="PANTHER" id="PTHR46825">
    <property type="entry name" value="D-ALANYL-D-ALANINE-CARBOXYPEPTIDASE/ENDOPEPTIDASE AMPH"/>
    <property type="match status" value="1"/>
</dbReference>
<sequence>MFSKSTRRARFATIGVLAVAALGLSACSGGGSGTPTVDADTIDSSLASSIDDAVASAMKQSGSTEAIVGVWGKDGAEYVRGYGSDKISGNSPIRAAQAAQPVMCALLMDMAGSGKPTLDREISKDLTRQVGIDGVTYGELCTMTSGIADFKANFTDIFTNNPTRVWPEQELIAQGLVDSPKADPDVQPGFRQSDTNAALLSRVLRVKTGEETQQLLSDHVFGKAGMGSSYFPDPDDDTLSGSAMTGLTYPSSGGKPVCDAGVVKVPKVSPSMLAGAGGTVTTVSDLKNFYTHYFDGTFGGKKMASVTTETIPTKKVEEGKDGQAATPDPNERMWAFGMEKQGPLYGRAGAMTGTLTTAFHDPDSGYTVIVALNNSSAGAAFVKSLGFEIAALSANAGIAPDMTWSVEDQAAALKKGAICQ</sequence>
<reference evidence="3 4" key="1">
    <citation type="submission" date="2020-03" db="EMBL/GenBank/DDBJ databases">
        <title>Leucobacter sp. nov., isolated from beetles.</title>
        <authorList>
            <person name="Hyun D.-W."/>
            <person name="Bae J.-W."/>
        </authorList>
    </citation>
    <scope>NUCLEOTIDE SEQUENCE [LARGE SCALE GENOMIC DNA]</scope>
    <source>
        <strain evidence="3 4">HDW9C</strain>
    </source>
</reference>
<dbReference type="InterPro" id="IPR001466">
    <property type="entry name" value="Beta-lactam-related"/>
</dbReference>
<protein>
    <submittedName>
        <fullName evidence="3">Serine hydrolase</fullName>
    </submittedName>
</protein>
<evidence type="ECO:0000256" key="1">
    <source>
        <dbReference type="SAM" id="SignalP"/>
    </source>
</evidence>
<dbReference type="KEGG" id="lvi:G7068_11030"/>
<organism evidence="3 4">
    <name type="scientific">Leucobacter viscericola</name>
    <dbReference type="NCBI Taxonomy" id="2714935"/>
    <lineage>
        <taxon>Bacteria</taxon>
        <taxon>Bacillati</taxon>
        <taxon>Actinomycetota</taxon>
        <taxon>Actinomycetes</taxon>
        <taxon>Micrococcales</taxon>
        <taxon>Microbacteriaceae</taxon>
        <taxon>Leucobacter</taxon>
    </lineage>
</organism>
<evidence type="ECO:0000313" key="4">
    <source>
        <dbReference type="Proteomes" id="UP000502677"/>
    </source>
</evidence>
<dbReference type="InterPro" id="IPR050491">
    <property type="entry name" value="AmpC-like"/>
</dbReference>
<evidence type="ECO:0000313" key="3">
    <source>
        <dbReference type="EMBL" id="QIK64840.1"/>
    </source>
</evidence>
<dbReference type="GO" id="GO:0016787">
    <property type="term" value="F:hydrolase activity"/>
    <property type="evidence" value="ECO:0007669"/>
    <property type="project" value="UniProtKB-KW"/>
</dbReference>
<keyword evidence="4" id="KW-1185">Reference proteome</keyword>
<dbReference type="PANTHER" id="PTHR46825:SF7">
    <property type="entry name" value="D-ALANYL-D-ALANINE CARBOXYPEPTIDASE"/>
    <property type="match status" value="1"/>
</dbReference>
<evidence type="ECO:0000259" key="2">
    <source>
        <dbReference type="Pfam" id="PF00144"/>
    </source>
</evidence>
<dbReference type="AlphaFoldDB" id="A0A6G7XJR7"/>
<dbReference type="EMBL" id="CP049863">
    <property type="protein sequence ID" value="QIK64840.1"/>
    <property type="molecule type" value="Genomic_DNA"/>
</dbReference>
<gene>
    <name evidence="3" type="ORF">G7068_11030</name>
</gene>
<dbReference type="InterPro" id="IPR012338">
    <property type="entry name" value="Beta-lactam/transpept-like"/>
</dbReference>
<dbReference type="Proteomes" id="UP000502677">
    <property type="component" value="Chromosome"/>
</dbReference>
<name>A0A6G7XJR7_9MICO</name>